<evidence type="ECO:0000256" key="1">
    <source>
        <dbReference type="SAM" id="Coils"/>
    </source>
</evidence>
<feature type="coiled-coil region" evidence="1">
    <location>
        <begin position="7"/>
        <end position="34"/>
    </location>
</feature>
<dbReference type="Proteomes" id="UP000321440">
    <property type="component" value="Unassembled WGS sequence"/>
</dbReference>
<name>A0A511W313_9BACI</name>
<comment type="caution">
    <text evidence="2">The sequence shown here is derived from an EMBL/GenBank/DDBJ whole genome shotgun (WGS) entry which is preliminary data.</text>
</comment>
<protein>
    <submittedName>
        <fullName evidence="2">Uncharacterized protein</fullName>
    </submittedName>
</protein>
<keyword evidence="1" id="KW-0175">Coiled coil</keyword>
<proteinExistence type="predicted"/>
<accession>A0A511W313</accession>
<gene>
    <name evidence="2" type="ORF">AHA02nite_12450</name>
</gene>
<sequence>MTKEDPALEFSKFAEKLQKEMDEAEEKHRDKEPSQIIVYKFNENYGKYLRNKK</sequence>
<dbReference type="RefSeq" id="WP_170235993.1">
    <property type="nucleotide sequence ID" value="NZ_BJYA01000005.1"/>
</dbReference>
<evidence type="ECO:0000313" key="2">
    <source>
        <dbReference type="EMBL" id="GEN45469.1"/>
    </source>
</evidence>
<evidence type="ECO:0000313" key="3">
    <source>
        <dbReference type="Proteomes" id="UP000321440"/>
    </source>
</evidence>
<dbReference type="EMBL" id="BJYA01000005">
    <property type="protein sequence ID" value="GEN45469.1"/>
    <property type="molecule type" value="Genomic_DNA"/>
</dbReference>
<reference evidence="2 3" key="1">
    <citation type="submission" date="2019-07" db="EMBL/GenBank/DDBJ databases">
        <title>Whole genome shotgun sequence of Alkalibacillus haloalkaliphilus NBRC 103110.</title>
        <authorList>
            <person name="Hosoyama A."/>
            <person name="Uohara A."/>
            <person name="Ohji S."/>
            <person name="Ichikawa N."/>
        </authorList>
    </citation>
    <scope>NUCLEOTIDE SEQUENCE [LARGE SCALE GENOMIC DNA]</scope>
    <source>
        <strain evidence="2 3">NBRC 103110</strain>
    </source>
</reference>
<dbReference type="AlphaFoldDB" id="A0A511W313"/>
<organism evidence="2 3">
    <name type="scientific">Alkalibacillus haloalkaliphilus</name>
    <dbReference type="NCBI Taxonomy" id="94136"/>
    <lineage>
        <taxon>Bacteria</taxon>
        <taxon>Bacillati</taxon>
        <taxon>Bacillota</taxon>
        <taxon>Bacilli</taxon>
        <taxon>Bacillales</taxon>
        <taxon>Bacillaceae</taxon>
        <taxon>Alkalibacillus</taxon>
    </lineage>
</organism>
<keyword evidence="3" id="KW-1185">Reference proteome</keyword>